<keyword evidence="2" id="KW-1185">Reference proteome</keyword>
<evidence type="ECO:0000313" key="2">
    <source>
        <dbReference type="Proteomes" id="UP000585474"/>
    </source>
</evidence>
<proteinExistence type="predicted"/>
<dbReference type="OrthoDB" id="686716at2759"/>
<evidence type="ECO:0000313" key="1">
    <source>
        <dbReference type="EMBL" id="GFZ13023.1"/>
    </source>
</evidence>
<dbReference type="EMBL" id="BJWL01000023">
    <property type="protein sequence ID" value="GFZ13023.1"/>
    <property type="molecule type" value="Genomic_DNA"/>
</dbReference>
<name>A0A7J0GQF8_9ERIC</name>
<dbReference type="PANTHER" id="PTHR34940">
    <property type="entry name" value="PHOTOSYSTEM II 5 KDA PROTEIN, CHLOROPLASTIC"/>
    <property type="match status" value="1"/>
</dbReference>
<dbReference type="PANTHER" id="PTHR34940:SF4">
    <property type="entry name" value="OS02G0581100 PROTEIN"/>
    <property type="match status" value="1"/>
</dbReference>
<gene>
    <name evidence="1" type="ORF">Acr_23g0014080</name>
</gene>
<sequence>MRWSVKAPKEGERSPFFPSSFFLRQFVRLGQCGCVVLMRLSHSGHLQTAVNHHWPPPPGVIMAKASKVSNEGLSLKSENMEEGGSGRRDLVFAAAAAAVCSIAKVAAAGEPKRGTAEAKKEYAPVCVTMPTARICHK</sequence>
<dbReference type="InterPro" id="IPR040296">
    <property type="entry name" value="PSBT"/>
</dbReference>
<reference evidence="1 2" key="1">
    <citation type="submission" date="2019-07" db="EMBL/GenBank/DDBJ databases">
        <title>De Novo Assembly of kiwifruit Actinidia rufa.</title>
        <authorList>
            <person name="Sugita-Konishi S."/>
            <person name="Sato K."/>
            <person name="Mori E."/>
            <person name="Abe Y."/>
            <person name="Kisaki G."/>
            <person name="Hamano K."/>
            <person name="Suezawa K."/>
            <person name="Otani M."/>
            <person name="Fukuda T."/>
            <person name="Manabe T."/>
            <person name="Gomi K."/>
            <person name="Tabuchi M."/>
            <person name="Akimitsu K."/>
            <person name="Kataoka I."/>
        </authorList>
    </citation>
    <scope>NUCLEOTIDE SEQUENCE [LARGE SCALE GENOMIC DNA]</scope>
    <source>
        <strain evidence="2">cv. Fuchu</strain>
    </source>
</reference>
<dbReference type="Proteomes" id="UP000585474">
    <property type="component" value="Unassembled WGS sequence"/>
</dbReference>
<organism evidence="1 2">
    <name type="scientific">Actinidia rufa</name>
    <dbReference type="NCBI Taxonomy" id="165716"/>
    <lineage>
        <taxon>Eukaryota</taxon>
        <taxon>Viridiplantae</taxon>
        <taxon>Streptophyta</taxon>
        <taxon>Embryophyta</taxon>
        <taxon>Tracheophyta</taxon>
        <taxon>Spermatophyta</taxon>
        <taxon>Magnoliopsida</taxon>
        <taxon>eudicotyledons</taxon>
        <taxon>Gunneridae</taxon>
        <taxon>Pentapetalae</taxon>
        <taxon>asterids</taxon>
        <taxon>Ericales</taxon>
        <taxon>Actinidiaceae</taxon>
        <taxon>Actinidia</taxon>
    </lineage>
</organism>
<comment type="caution">
    <text evidence="1">The sequence shown here is derived from an EMBL/GenBank/DDBJ whole genome shotgun (WGS) entry which is preliminary data.</text>
</comment>
<protein>
    <submittedName>
        <fullName evidence="1">Photosystem II 5 kD protein</fullName>
    </submittedName>
</protein>
<accession>A0A7J0GQF8</accession>
<dbReference type="AlphaFoldDB" id="A0A7J0GQF8"/>